<protein>
    <submittedName>
        <fullName evidence="1">Uncharacterized protein</fullName>
    </submittedName>
</protein>
<dbReference type="Proteomes" id="UP000242146">
    <property type="component" value="Unassembled WGS sequence"/>
</dbReference>
<dbReference type="EMBL" id="MCGT01000010">
    <property type="protein sequence ID" value="ORX56260.1"/>
    <property type="molecule type" value="Genomic_DNA"/>
</dbReference>
<keyword evidence="2" id="KW-1185">Reference proteome</keyword>
<sequence length="132" mass="15854">NALISVNVTSTSDLRKAVLKTHPWDENYNKNIHGDLDWVRNSMYNLLRLYESDELEHPHLEQWFNIHVWLWRFFDTVFDTMKRIEVVRGESSSKASAVRKNLERVVCHFIRRHLGELCLPKKKKKSWMYLAQ</sequence>
<evidence type="ECO:0000313" key="2">
    <source>
        <dbReference type="Proteomes" id="UP000242146"/>
    </source>
</evidence>
<reference evidence="1 2" key="1">
    <citation type="submission" date="2016-07" db="EMBL/GenBank/DDBJ databases">
        <title>Pervasive Adenine N6-methylation of Active Genes in Fungi.</title>
        <authorList>
            <consortium name="DOE Joint Genome Institute"/>
            <person name="Mondo S.J."/>
            <person name="Dannebaum R.O."/>
            <person name="Kuo R.C."/>
            <person name="Labutti K."/>
            <person name="Haridas S."/>
            <person name="Kuo A."/>
            <person name="Salamov A."/>
            <person name="Ahrendt S.R."/>
            <person name="Lipzen A."/>
            <person name="Sullivan W."/>
            <person name="Andreopoulos W.B."/>
            <person name="Clum A."/>
            <person name="Lindquist E."/>
            <person name="Daum C."/>
            <person name="Ramamoorthy G.K."/>
            <person name="Gryganskyi A."/>
            <person name="Culley D."/>
            <person name="Magnuson J.K."/>
            <person name="James T.Y."/>
            <person name="O'Malley M.A."/>
            <person name="Stajich J.E."/>
            <person name="Spatafora J.W."/>
            <person name="Visel A."/>
            <person name="Grigoriev I.V."/>
        </authorList>
    </citation>
    <scope>NUCLEOTIDE SEQUENCE [LARGE SCALE GENOMIC DNA]</scope>
    <source>
        <strain evidence="1 2">NRRL 3301</strain>
    </source>
</reference>
<comment type="caution">
    <text evidence="1">The sequence shown here is derived from an EMBL/GenBank/DDBJ whole genome shotgun (WGS) entry which is preliminary data.</text>
</comment>
<dbReference type="OrthoDB" id="5340906at2759"/>
<accession>A0A1X2GM61</accession>
<proteinExistence type="predicted"/>
<dbReference type="AlphaFoldDB" id="A0A1X2GM61"/>
<organism evidence="1 2">
    <name type="scientific">Hesseltinella vesiculosa</name>
    <dbReference type="NCBI Taxonomy" id="101127"/>
    <lineage>
        <taxon>Eukaryota</taxon>
        <taxon>Fungi</taxon>
        <taxon>Fungi incertae sedis</taxon>
        <taxon>Mucoromycota</taxon>
        <taxon>Mucoromycotina</taxon>
        <taxon>Mucoromycetes</taxon>
        <taxon>Mucorales</taxon>
        <taxon>Cunninghamellaceae</taxon>
        <taxon>Hesseltinella</taxon>
    </lineage>
</organism>
<feature type="non-terminal residue" evidence="1">
    <location>
        <position position="1"/>
    </location>
</feature>
<gene>
    <name evidence="1" type="ORF">DM01DRAFT_1388497</name>
</gene>
<evidence type="ECO:0000313" key="1">
    <source>
        <dbReference type="EMBL" id="ORX56260.1"/>
    </source>
</evidence>
<name>A0A1X2GM61_9FUNG</name>